<dbReference type="CDD" id="cd00449">
    <property type="entry name" value="PLPDE_IV"/>
    <property type="match status" value="1"/>
</dbReference>
<evidence type="ECO:0000256" key="7">
    <source>
        <dbReference type="ARBA" id="ARBA00048798"/>
    </source>
</evidence>
<evidence type="ECO:0000313" key="9">
    <source>
        <dbReference type="EMBL" id="SHF41273.1"/>
    </source>
</evidence>
<comment type="catalytic activity">
    <reaction evidence="8">
        <text>L-leucine + 2-oxoglutarate = 4-methyl-2-oxopentanoate + L-glutamate</text>
        <dbReference type="Rhea" id="RHEA:18321"/>
        <dbReference type="ChEBI" id="CHEBI:16810"/>
        <dbReference type="ChEBI" id="CHEBI:17865"/>
        <dbReference type="ChEBI" id="CHEBI:29985"/>
        <dbReference type="ChEBI" id="CHEBI:57427"/>
        <dbReference type="EC" id="2.6.1.42"/>
    </reaction>
</comment>
<dbReference type="PANTHER" id="PTHR42743">
    <property type="entry name" value="AMINO-ACID AMINOTRANSFERASE"/>
    <property type="match status" value="1"/>
</dbReference>
<dbReference type="PANTHER" id="PTHR42743:SF11">
    <property type="entry name" value="AMINODEOXYCHORISMATE LYASE"/>
    <property type="match status" value="1"/>
</dbReference>
<dbReference type="GO" id="GO:0046394">
    <property type="term" value="P:carboxylic acid biosynthetic process"/>
    <property type="evidence" value="ECO:0007669"/>
    <property type="project" value="UniProtKB-ARBA"/>
</dbReference>
<dbReference type="SUPFAM" id="SSF56752">
    <property type="entry name" value="D-aminoacid aminotransferase-like PLP-dependent enzymes"/>
    <property type="match status" value="1"/>
</dbReference>
<accession>A0A1M5BFD5</accession>
<proteinExistence type="inferred from homology"/>
<gene>
    <name evidence="9" type="ORF">SAMN05444377_10867</name>
</gene>
<dbReference type="EMBL" id="FQVQ01000008">
    <property type="protein sequence ID" value="SHF41273.1"/>
    <property type="molecule type" value="Genomic_DNA"/>
</dbReference>
<dbReference type="InterPro" id="IPR043132">
    <property type="entry name" value="BCAT-like_C"/>
</dbReference>
<sequence>MLNFNGTLVDHTTVFSSSNRAFLYGDALFETLRVVDGIPCFWEDHYFRLMASMRILRMRIPSTFTMEYLESQLKSVVAPEGAFRVRLTVYRNEGGYYTPTTNAVSFWIEATPLATAHFIHEETPCTADLFKDFHVPNHLLSTLKTTNRLLNIVGAVYAQENELDTCIVLNEQKRVAEVLNGNLFMLQGKKLITPPLSEGCLNGILRKQVLKMVKAQPEWEVEEAPISPFELQNADELFYTNAIQGIRSITHYRKKEFVTTQAQAWTLQLNQLV</sequence>
<dbReference type="Proteomes" id="UP000184147">
    <property type="component" value="Unassembled WGS sequence"/>
</dbReference>
<comment type="similarity">
    <text evidence="4">Belongs to the class-IV pyridoxal-phosphate-dependent aminotransferase family.</text>
</comment>
<dbReference type="RefSeq" id="WP_073363371.1">
    <property type="nucleotide sequence ID" value="NZ_FQVQ01000008.1"/>
</dbReference>
<dbReference type="InterPro" id="IPR050571">
    <property type="entry name" value="Class-IV_PLP-Dep_Aminotrnsfr"/>
</dbReference>
<dbReference type="Gene3D" id="3.20.10.10">
    <property type="entry name" value="D-amino Acid Aminotransferase, subunit A, domain 2"/>
    <property type="match status" value="1"/>
</dbReference>
<dbReference type="InterPro" id="IPR043131">
    <property type="entry name" value="BCAT-like_N"/>
</dbReference>
<dbReference type="Pfam" id="PF01063">
    <property type="entry name" value="Aminotran_4"/>
    <property type="match status" value="1"/>
</dbReference>
<reference evidence="9 10" key="1">
    <citation type="submission" date="2016-11" db="EMBL/GenBank/DDBJ databases">
        <authorList>
            <person name="Jaros S."/>
            <person name="Januszkiewicz K."/>
            <person name="Wedrychowicz H."/>
        </authorList>
    </citation>
    <scope>NUCLEOTIDE SEQUENCE [LARGE SCALE GENOMIC DNA]</scope>
    <source>
        <strain evidence="9 10">DSM 25660</strain>
    </source>
</reference>
<dbReference type="STRING" id="1124188.SAMN05444377_10867"/>
<keyword evidence="9" id="KW-0032">Aminotransferase</keyword>
<comment type="pathway">
    <text evidence="3">Amino-acid biosynthesis; L-leucine biosynthesis; L-leucine from 3-methyl-2-oxobutanoate: step 4/4.</text>
</comment>
<keyword evidence="9" id="KW-0808">Transferase</keyword>
<evidence type="ECO:0000256" key="2">
    <source>
        <dbReference type="ARBA" id="ARBA00004931"/>
    </source>
</evidence>
<organism evidence="9 10">
    <name type="scientific">Flavobacterium fontis</name>
    <dbReference type="NCBI Taxonomy" id="1124188"/>
    <lineage>
        <taxon>Bacteria</taxon>
        <taxon>Pseudomonadati</taxon>
        <taxon>Bacteroidota</taxon>
        <taxon>Flavobacteriia</taxon>
        <taxon>Flavobacteriales</taxon>
        <taxon>Flavobacteriaceae</taxon>
        <taxon>Flavobacterium</taxon>
    </lineage>
</organism>
<dbReference type="InterPro" id="IPR036038">
    <property type="entry name" value="Aminotransferase-like"/>
</dbReference>
<dbReference type="InterPro" id="IPR001544">
    <property type="entry name" value="Aminotrans_IV"/>
</dbReference>
<evidence type="ECO:0000256" key="8">
    <source>
        <dbReference type="ARBA" id="ARBA00049229"/>
    </source>
</evidence>
<comment type="pathway">
    <text evidence="2">Amino-acid biosynthesis; L-valine biosynthesis; L-valine from pyruvate: step 4/4.</text>
</comment>
<evidence type="ECO:0000256" key="3">
    <source>
        <dbReference type="ARBA" id="ARBA00005072"/>
    </source>
</evidence>
<evidence type="ECO:0000313" key="10">
    <source>
        <dbReference type="Proteomes" id="UP000184147"/>
    </source>
</evidence>
<comment type="pathway">
    <text evidence="1">Amino-acid biosynthesis; L-isoleucine biosynthesis; L-isoleucine from 2-oxobutanoate: step 4/4.</text>
</comment>
<comment type="catalytic activity">
    <reaction evidence="7">
        <text>L-isoleucine + 2-oxoglutarate = (S)-3-methyl-2-oxopentanoate + L-glutamate</text>
        <dbReference type="Rhea" id="RHEA:24801"/>
        <dbReference type="ChEBI" id="CHEBI:16810"/>
        <dbReference type="ChEBI" id="CHEBI:29985"/>
        <dbReference type="ChEBI" id="CHEBI:35146"/>
        <dbReference type="ChEBI" id="CHEBI:58045"/>
        <dbReference type="EC" id="2.6.1.42"/>
    </reaction>
</comment>
<dbReference type="GO" id="GO:0004084">
    <property type="term" value="F:branched-chain-amino-acid transaminase activity"/>
    <property type="evidence" value="ECO:0007669"/>
    <property type="project" value="UniProtKB-EC"/>
</dbReference>
<evidence type="ECO:0000256" key="1">
    <source>
        <dbReference type="ARBA" id="ARBA00004824"/>
    </source>
</evidence>
<comment type="catalytic activity">
    <reaction evidence="6">
        <text>L-valine + 2-oxoglutarate = 3-methyl-2-oxobutanoate + L-glutamate</text>
        <dbReference type="Rhea" id="RHEA:24813"/>
        <dbReference type="ChEBI" id="CHEBI:11851"/>
        <dbReference type="ChEBI" id="CHEBI:16810"/>
        <dbReference type="ChEBI" id="CHEBI:29985"/>
        <dbReference type="ChEBI" id="CHEBI:57762"/>
        <dbReference type="EC" id="2.6.1.42"/>
    </reaction>
</comment>
<evidence type="ECO:0000256" key="4">
    <source>
        <dbReference type="ARBA" id="ARBA00009320"/>
    </source>
</evidence>
<keyword evidence="10" id="KW-1185">Reference proteome</keyword>
<evidence type="ECO:0000256" key="6">
    <source>
        <dbReference type="ARBA" id="ARBA00048212"/>
    </source>
</evidence>
<dbReference type="AlphaFoldDB" id="A0A1M5BFD5"/>
<dbReference type="EC" id="2.6.1.42" evidence="5"/>
<protein>
    <recommendedName>
        <fullName evidence="5">branched-chain-amino-acid transaminase</fullName>
        <ecNumber evidence="5">2.6.1.42</ecNumber>
    </recommendedName>
</protein>
<evidence type="ECO:0000256" key="5">
    <source>
        <dbReference type="ARBA" id="ARBA00013053"/>
    </source>
</evidence>
<name>A0A1M5BFD5_9FLAO</name>
<dbReference type="Gene3D" id="3.30.470.10">
    <property type="match status" value="1"/>
</dbReference>
<dbReference type="OrthoDB" id="9805628at2"/>